<evidence type="ECO:0000313" key="2">
    <source>
        <dbReference type="EMBL" id="GII97369.1"/>
    </source>
</evidence>
<comment type="caution">
    <text evidence="2">The sequence shown here is derived from an EMBL/GenBank/DDBJ whole genome shotgun (WGS) entry which is preliminary data.</text>
</comment>
<sequence length="78" mass="7938">MKGRLSVRITKRLTAVLFLVAAMSGPVAPAAMAANPVPSILGGPAGGTSFSFPDVLLVPAPTQLVPYPNLALPSLDIL</sequence>
<reference evidence="2" key="1">
    <citation type="submission" date="2021-01" db="EMBL/GenBank/DDBJ databases">
        <title>Whole genome shotgun sequence of Sinosporangium siamense NBRC 109515.</title>
        <authorList>
            <person name="Komaki H."/>
            <person name="Tamura T."/>
        </authorList>
    </citation>
    <scope>NUCLEOTIDE SEQUENCE</scope>
    <source>
        <strain evidence="2">NBRC 109515</strain>
    </source>
</reference>
<feature type="chain" id="PRO_5039256112" evidence="1">
    <location>
        <begin position="34"/>
        <end position="78"/>
    </location>
</feature>
<dbReference type="Proteomes" id="UP000606172">
    <property type="component" value="Unassembled WGS sequence"/>
</dbReference>
<keyword evidence="3" id="KW-1185">Reference proteome</keyword>
<gene>
    <name evidence="2" type="ORF">Ssi02_76000</name>
</gene>
<evidence type="ECO:0000313" key="3">
    <source>
        <dbReference type="Proteomes" id="UP000606172"/>
    </source>
</evidence>
<name>A0A919VGR5_9ACTN</name>
<feature type="signal peptide" evidence="1">
    <location>
        <begin position="1"/>
        <end position="33"/>
    </location>
</feature>
<dbReference type="AlphaFoldDB" id="A0A919VGR5"/>
<accession>A0A919VGR5</accession>
<keyword evidence="1" id="KW-0732">Signal</keyword>
<protein>
    <submittedName>
        <fullName evidence="2">Uncharacterized protein</fullName>
    </submittedName>
</protein>
<evidence type="ECO:0000256" key="1">
    <source>
        <dbReference type="SAM" id="SignalP"/>
    </source>
</evidence>
<dbReference type="RefSeq" id="WP_204033056.1">
    <property type="nucleotide sequence ID" value="NZ_BOOW01000058.1"/>
</dbReference>
<dbReference type="EMBL" id="BOOW01000058">
    <property type="protein sequence ID" value="GII97369.1"/>
    <property type="molecule type" value="Genomic_DNA"/>
</dbReference>
<organism evidence="2 3">
    <name type="scientific">Sinosporangium siamense</name>
    <dbReference type="NCBI Taxonomy" id="1367973"/>
    <lineage>
        <taxon>Bacteria</taxon>
        <taxon>Bacillati</taxon>
        <taxon>Actinomycetota</taxon>
        <taxon>Actinomycetes</taxon>
        <taxon>Streptosporangiales</taxon>
        <taxon>Streptosporangiaceae</taxon>
        <taxon>Sinosporangium</taxon>
    </lineage>
</organism>
<proteinExistence type="predicted"/>